<comment type="caution">
    <text evidence="1">The sequence shown here is derived from an EMBL/GenBank/DDBJ whole genome shotgun (WGS) entry which is preliminary data.</text>
</comment>
<dbReference type="RefSeq" id="WP_337309961.1">
    <property type="nucleotide sequence ID" value="NZ_JAEKNS010000050.1"/>
</dbReference>
<evidence type="ECO:0000313" key="1">
    <source>
        <dbReference type="EMBL" id="MBJ7594069.1"/>
    </source>
</evidence>
<protein>
    <submittedName>
        <fullName evidence="1">Uncharacterized protein</fullName>
    </submittedName>
</protein>
<reference evidence="1 2" key="1">
    <citation type="submission" date="2020-10" db="EMBL/GenBank/DDBJ databases">
        <title>Ca. Dormibacterota MAGs.</title>
        <authorList>
            <person name="Montgomery K."/>
        </authorList>
    </citation>
    <scope>NUCLEOTIDE SEQUENCE [LARGE SCALE GENOMIC DNA]</scope>
    <source>
        <strain evidence="1">SC8812_S17_18</strain>
    </source>
</reference>
<gene>
    <name evidence="1" type="ORF">JF886_04275</name>
</gene>
<accession>A0A934JUA5</accession>
<dbReference type="AlphaFoldDB" id="A0A934JUA5"/>
<dbReference type="Proteomes" id="UP000606991">
    <property type="component" value="Unassembled WGS sequence"/>
</dbReference>
<name>A0A934JUA5_9BACT</name>
<proteinExistence type="predicted"/>
<organism evidence="1 2">
    <name type="scientific">Candidatus Aeolococcus gillhamiae</name>
    <dbReference type="NCBI Taxonomy" id="3127015"/>
    <lineage>
        <taxon>Bacteria</taxon>
        <taxon>Bacillati</taxon>
        <taxon>Candidatus Dormiibacterota</taxon>
        <taxon>Candidatus Dormibacteria</taxon>
        <taxon>Candidatus Aeolococcales</taxon>
        <taxon>Candidatus Aeolococcaceae</taxon>
        <taxon>Candidatus Aeolococcus</taxon>
    </lineage>
</organism>
<evidence type="ECO:0000313" key="2">
    <source>
        <dbReference type="Proteomes" id="UP000606991"/>
    </source>
</evidence>
<sequence>MNGSPTALQWATLGIAGFGVLLAAMSLTWQAVTFRLTGSRVVAHLRVGVLTGAFGGQGIVSFQAKDDWEQQLVALQQEHGGTPILILTASNIGRLAVAMQDAQAKSDTKFGFSRAGWALNPATGASLDAGHQASWYVTLEELQRMLDVDAQVRPQNNRPIKCWMELSLGDTTTVRTRETFHITPRPQ</sequence>
<dbReference type="EMBL" id="JAEKNS010000050">
    <property type="protein sequence ID" value="MBJ7594069.1"/>
    <property type="molecule type" value="Genomic_DNA"/>
</dbReference>